<protein>
    <submittedName>
        <fullName evidence="3">Uncharacterized protein</fullName>
    </submittedName>
</protein>
<dbReference type="AlphaFoldDB" id="A0A9W5W8U9"/>
<dbReference type="InterPro" id="IPR055398">
    <property type="entry name" value="Rossmann-like_BshC"/>
</dbReference>
<evidence type="ECO:0000313" key="3">
    <source>
        <dbReference type="EMBL" id="EXX92549.1"/>
    </source>
</evidence>
<keyword evidence="4" id="KW-1185">Reference proteome</keyword>
<accession>A0A9W5W8U9</accession>
<gene>
    <name evidence="3" type="ORF">BG53_12780</name>
</gene>
<reference evidence="3 4" key="1">
    <citation type="submission" date="2014-02" db="EMBL/GenBank/DDBJ databases">
        <title>Genome sequence of Paenibacillus darwinianus reveals adaptive mechanisms for survival in Antarctic soils.</title>
        <authorList>
            <person name="Dsouza M."/>
            <person name="Taylor M.W."/>
            <person name="Turner S.J."/>
            <person name="Aislabie J."/>
        </authorList>
    </citation>
    <scope>NUCLEOTIDE SEQUENCE [LARGE SCALE GENOMIC DNA]</scope>
    <source>
        <strain evidence="3 4">CE1</strain>
    </source>
</reference>
<feature type="non-terminal residue" evidence="3">
    <location>
        <position position="1"/>
    </location>
</feature>
<name>A0A9W5W8U9_9BACL</name>
<evidence type="ECO:0000313" key="4">
    <source>
        <dbReference type="Proteomes" id="UP000053750"/>
    </source>
</evidence>
<dbReference type="Proteomes" id="UP000053750">
    <property type="component" value="Unassembled WGS sequence"/>
</dbReference>
<sequence>GFTDRKGTFGVSERALLSLAAEAPELFSNNVLTRPLMQDYVLPVLASVLGPAEIAYWAQLGEAFRSFGMAMPIVMPRTSFTVTDDGIRKYMAAYGLSFEDVRSRFEECKQAWLDGRDTLSLDELFEETERRFTEVYEPLLQTLPALEAGLAELGEKNKQRIIEQVRFLRARAKEAHRLRYEAEMRRFDRVAVWLRPEDKPQERVINYTSLWNRFGSHWLDSLLAVPCNRSGGHYIIHL</sequence>
<comment type="caution">
    <text evidence="3">The sequence shown here is derived from an EMBL/GenBank/DDBJ whole genome shotgun (WGS) entry which is preliminary data.</text>
</comment>
<feature type="domain" description="Bacillithiol biosynthesis BshC C-terminal coiled-coil" evidence="2">
    <location>
        <begin position="80"/>
        <end position="238"/>
    </location>
</feature>
<dbReference type="Pfam" id="PF24850">
    <property type="entry name" value="CC_BshC"/>
    <property type="match status" value="1"/>
</dbReference>
<feature type="domain" description="Bacillithiol biosynthesis BshC N-terminal Rossmann-like" evidence="1">
    <location>
        <begin position="2"/>
        <end position="77"/>
    </location>
</feature>
<dbReference type="RefSeq" id="WP_036715730.1">
    <property type="nucleotide sequence ID" value="NZ_KK082226.1"/>
</dbReference>
<organism evidence="3 4">
    <name type="scientific">Paenibacillus darwinianus</name>
    <dbReference type="NCBI Taxonomy" id="1380763"/>
    <lineage>
        <taxon>Bacteria</taxon>
        <taxon>Bacillati</taxon>
        <taxon>Bacillota</taxon>
        <taxon>Bacilli</taxon>
        <taxon>Bacillales</taxon>
        <taxon>Paenibacillaceae</taxon>
        <taxon>Paenibacillus</taxon>
    </lineage>
</organism>
<dbReference type="InterPro" id="IPR055399">
    <property type="entry name" value="CC_BshC"/>
</dbReference>
<evidence type="ECO:0000259" key="2">
    <source>
        <dbReference type="Pfam" id="PF24850"/>
    </source>
</evidence>
<dbReference type="Pfam" id="PF10079">
    <property type="entry name" value="Rossmann-like_BshC"/>
    <property type="match status" value="1"/>
</dbReference>
<dbReference type="EMBL" id="JFHU01000005">
    <property type="protein sequence ID" value="EXX92549.1"/>
    <property type="molecule type" value="Genomic_DNA"/>
</dbReference>
<dbReference type="OrthoDB" id="9765151at2"/>
<proteinExistence type="predicted"/>
<evidence type="ECO:0000259" key="1">
    <source>
        <dbReference type="Pfam" id="PF10079"/>
    </source>
</evidence>